<feature type="domain" description="FBD" evidence="1">
    <location>
        <begin position="329"/>
        <end position="402"/>
    </location>
</feature>
<name>A0A2G5E9T3_AQUCA</name>
<dbReference type="InterPro" id="IPR055411">
    <property type="entry name" value="LRR_FXL15/At3g58940/PEG3-like"/>
</dbReference>
<accession>A0A2G5E9T3</accession>
<organism evidence="2 3">
    <name type="scientific">Aquilegia coerulea</name>
    <name type="common">Rocky mountain columbine</name>
    <dbReference type="NCBI Taxonomy" id="218851"/>
    <lineage>
        <taxon>Eukaryota</taxon>
        <taxon>Viridiplantae</taxon>
        <taxon>Streptophyta</taxon>
        <taxon>Embryophyta</taxon>
        <taxon>Tracheophyta</taxon>
        <taxon>Spermatophyta</taxon>
        <taxon>Magnoliopsida</taxon>
        <taxon>Ranunculales</taxon>
        <taxon>Ranunculaceae</taxon>
        <taxon>Thalictroideae</taxon>
        <taxon>Aquilegia</taxon>
    </lineage>
</organism>
<dbReference type="Pfam" id="PF00646">
    <property type="entry name" value="F-box"/>
    <property type="match status" value="1"/>
</dbReference>
<dbReference type="InterPro" id="IPR032675">
    <property type="entry name" value="LRR_dom_sf"/>
</dbReference>
<dbReference type="PANTHER" id="PTHR31639:SF237">
    <property type="entry name" value="F-BOX DOMAIN-CONTAINING PROTEIN"/>
    <property type="match status" value="1"/>
</dbReference>
<dbReference type="SUPFAM" id="SSF52058">
    <property type="entry name" value="L domain-like"/>
    <property type="match status" value="1"/>
</dbReference>
<dbReference type="InterPro" id="IPR006566">
    <property type="entry name" value="FBD"/>
</dbReference>
<dbReference type="AlphaFoldDB" id="A0A2G5E9T3"/>
<sequence>MASDNLDRLSNSPKEVIDAILARMPVRDAVKTSFLSKGWRYRWMSMPVLVIKRERGSGYPIAFVNKLLLLHEGIVSKFELDDFLKTSSDVNHWILVLSRKTVNDLKLNFQPNDNYQVPSCLFCCQSLRKLELGGCLLKLPSDYRGFCGLTQLILSYVTLTNETFHSLLLKIPLLQTLLINYCKSLTHFNIHALNLKEFTVEGDCESFNFQNAPNVKVAKIKVSLPGFPVRFKLDDDLQGLDRVESLTLFNPFVEFLPTDIAQERLDITYSHLTDVCLHVNFEDVKQILAVLCLCRSAPRLETFKINAIWDRKSALSYEENFWEVGLHKEDAVFDHLKTVSLSHFKGVKNDMGFVQFILLKAGGLKTFCINWEVNAAMDVKKHVLEKMMEFQRASTICKVVFKNKA</sequence>
<evidence type="ECO:0000313" key="3">
    <source>
        <dbReference type="Proteomes" id="UP000230069"/>
    </source>
</evidence>
<dbReference type="Pfam" id="PF08387">
    <property type="entry name" value="FBD"/>
    <property type="match status" value="1"/>
</dbReference>
<dbReference type="EMBL" id="KZ305027">
    <property type="protein sequence ID" value="PIA52461.1"/>
    <property type="molecule type" value="Genomic_DNA"/>
</dbReference>
<dbReference type="InterPro" id="IPR001810">
    <property type="entry name" value="F-box_dom"/>
</dbReference>
<reference evidence="2 3" key="1">
    <citation type="submission" date="2017-09" db="EMBL/GenBank/DDBJ databases">
        <title>WGS assembly of Aquilegia coerulea Goldsmith.</title>
        <authorList>
            <person name="Hodges S."/>
            <person name="Kramer E."/>
            <person name="Nordborg M."/>
            <person name="Tomkins J."/>
            <person name="Borevitz J."/>
            <person name="Derieg N."/>
            <person name="Yan J."/>
            <person name="Mihaltcheva S."/>
            <person name="Hayes R.D."/>
            <person name="Rokhsar D."/>
        </authorList>
    </citation>
    <scope>NUCLEOTIDE SEQUENCE [LARGE SCALE GENOMIC DNA]</scope>
    <source>
        <strain evidence="3">cv. Goldsmith</strain>
    </source>
</reference>
<dbReference type="EMBL" id="KZ305027">
    <property type="protein sequence ID" value="PIA52459.1"/>
    <property type="molecule type" value="Genomic_DNA"/>
</dbReference>
<evidence type="ECO:0000259" key="1">
    <source>
        <dbReference type="SMART" id="SM00579"/>
    </source>
</evidence>
<protein>
    <recommendedName>
        <fullName evidence="1">FBD domain-containing protein</fullName>
    </recommendedName>
</protein>
<evidence type="ECO:0000313" key="2">
    <source>
        <dbReference type="EMBL" id="PIA52461.1"/>
    </source>
</evidence>
<dbReference type="Proteomes" id="UP000230069">
    <property type="component" value="Unassembled WGS sequence"/>
</dbReference>
<gene>
    <name evidence="2" type="ORF">AQUCO_01000380v1</name>
</gene>
<dbReference type="Gene3D" id="3.80.10.10">
    <property type="entry name" value="Ribonuclease Inhibitor"/>
    <property type="match status" value="1"/>
</dbReference>
<dbReference type="Pfam" id="PF24758">
    <property type="entry name" value="LRR_At5g56370"/>
    <property type="match status" value="1"/>
</dbReference>
<dbReference type="PANTHER" id="PTHR31639">
    <property type="entry name" value="F-BOX PROTEIN-LIKE"/>
    <property type="match status" value="1"/>
</dbReference>
<dbReference type="OrthoDB" id="1424615at2759"/>
<dbReference type="SMART" id="SM00579">
    <property type="entry name" value="FBD"/>
    <property type="match status" value="1"/>
</dbReference>
<dbReference type="InterPro" id="IPR036047">
    <property type="entry name" value="F-box-like_dom_sf"/>
</dbReference>
<dbReference type="SUPFAM" id="SSF81383">
    <property type="entry name" value="F-box domain"/>
    <property type="match status" value="1"/>
</dbReference>
<dbReference type="STRING" id="218851.A0A2G5E9T3"/>
<proteinExistence type="predicted"/>
<keyword evidence="3" id="KW-1185">Reference proteome</keyword>